<feature type="binding site" evidence="6">
    <location>
        <position position="152"/>
    </location>
    <ligand>
        <name>(6S)-NADPHX</name>
        <dbReference type="ChEBI" id="CHEBI:64076"/>
    </ligand>
</feature>
<evidence type="ECO:0000256" key="4">
    <source>
        <dbReference type="ARBA" id="ARBA00023027"/>
    </source>
</evidence>
<dbReference type="GO" id="GO:0016301">
    <property type="term" value="F:kinase activity"/>
    <property type="evidence" value="ECO:0007669"/>
    <property type="project" value="UniProtKB-KW"/>
</dbReference>
<comment type="catalytic activity">
    <reaction evidence="6">
        <text>(6S)-NADPHX + ADP = AMP + phosphate + NADPH + H(+)</text>
        <dbReference type="Rhea" id="RHEA:32235"/>
        <dbReference type="ChEBI" id="CHEBI:15378"/>
        <dbReference type="ChEBI" id="CHEBI:43474"/>
        <dbReference type="ChEBI" id="CHEBI:57783"/>
        <dbReference type="ChEBI" id="CHEBI:64076"/>
        <dbReference type="ChEBI" id="CHEBI:456215"/>
        <dbReference type="ChEBI" id="CHEBI:456216"/>
        <dbReference type="EC" id="4.2.1.136"/>
    </reaction>
</comment>
<name>A0A0R1JVY3_9LACO</name>
<comment type="cofactor">
    <cofactor evidence="6">
        <name>Mg(2+)</name>
        <dbReference type="ChEBI" id="CHEBI:18420"/>
    </cofactor>
</comment>
<dbReference type="GO" id="GO:0110051">
    <property type="term" value="P:metabolite repair"/>
    <property type="evidence" value="ECO:0007669"/>
    <property type="project" value="TreeGrafter"/>
</dbReference>
<evidence type="ECO:0000256" key="6">
    <source>
        <dbReference type="HAMAP-Rule" id="MF_01965"/>
    </source>
</evidence>
<feature type="binding site" evidence="6">
    <location>
        <position position="215"/>
    </location>
    <ligand>
        <name>(6S)-NADPHX</name>
        <dbReference type="ChEBI" id="CHEBI:64076"/>
    </ligand>
</feature>
<dbReference type="OrthoDB" id="9806925at2"/>
<keyword evidence="2 6" id="KW-0067">ATP-binding</keyword>
<keyword evidence="3 6" id="KW-0521">NADP</keyword>
<dbReference type="GO" id="GO:0046496">
    <property type="term" value="P:nicotinamide nucleotide metabolic process"/>
    <property type="evidence" value="ECO:0007669"/>
    <property type="project" value="UniProtKB-UniRule"/>
</dbReference>
<keyword evidence="4 6" id="KW-0520">NAD</keyword>
<keyword evidence="1 6" id="KW-0547">Nucleotide-binding</keyword>
<dbReference type="InterPro" id="IPR017953">
    <property type="entry name" value="Carbohydrate_kinase_pred_CS"/>
</dbReference>
<sequence>MNTITFDLAAKVVRPRPAISHKGTFGRVLIIGGAPQYGGAAILSASAAVYAGAGLVTVALAATHHAALRTRLPEAMAITWTDDDDVSDALRAADVIVIGPGLGVDAAALAVLRQTLAAVNAQQTLIIDGSAITLCASQHLTPAHANVVWTPHQMEWQRLSGLAIADQTPAANQAAAAELPGTVIVKQHRTEIFTPTAAFVNPIGGPELATGGSGDTLTGILAAFIGQFSASAETICAAVYTHSAVAAAIAKTQYVALPTAVIAALPGYMRQLANQPN</sequence>
<keyword evidence="8" id="KW-0418">Kinase</keyword>
<gene>
    <name evidence="6" type="primary">nnrD</name>
    <name evidence="8" type="ORF">FD02_GL001633</name>
</gene>
<dbReference type="EC" id="4.2.1.136" evidence="6"/>
<dbReference type="PANTHER" id="PTHR12592">
    <property type="entry name" value="ATP-DEPENDENT (S)-NAD(P)H-HYDRATE DEHYDRATASE FAMILY MEMBER"/>
    <property type="match status" value="1"/>
</dbReference>
<evidence type="ECO:0000259" key="7">
    <source>
        <dbReference type="PROSITE" id="PS51383"/>
    </source>
</evidence>
<dbReference type="GO" id="GO:0052855">
    <property type="term" value="F:ADP-dependent NAD(P)H-hydrate dehydratase activity"/>
    <property type="evidence" value="ECO:0007669"/>
    <property type="project" value="UniProtKB-UniRule"/>
</dbReference>
<proteinExistence type="inferred from homology"/>
<evidence type="ECO:0000256" key="5">
    <source>
        <dbReference type="ARBA" id="ARBA00023239"/>
    </source>
</evidence>
<keyword evidence="9" id="KW-1185">Reference proteome</keyword>
<evidence type="ECO:0000256" key="3">
    <source>
        <dbReference type="ARBA" id="ARBA00022857"/>
    </source>
</evidence>
<feature type="binding site" evidence="6">
    <location>
        <position position="214"/>
    </location>
    <ligand>
        <name>AMP</name>
        <dbReference type="ChEBI" id="CHEBI:456215"/>
    </ligand>
</feature>
<comment type="catalytic activity">
    <reaction evidence="6">
        <text>(6S)-NADHX + ADP = AMP + phosphate + NADH + H(+)</text>
        <dbReference type="Rhea" id="RHEA:32223"/>
        <dbReference type="ChEBI" id="CHEBI:15378"/>
        <dbReference type="ChEBI" id="CHEBI:43474"/>
        <dbReference type="ChEBI" id="CHEBI:57945"/>
        <dbReference type="ChEBI" id="CHEBI:64074"/>
        <dbReference type="ChEBI" id="CHEBI:456215"/>
        <dbReference type="ChEBI" id="CHEBI:456216"/>
        <dbReference type="EC" id="4.2.1.136"/>
    </reaction>
</comment>
<dbReference type="Pfam" id="PF01256">
    <property type="entry name" value="Carb_kinase"/>
    <property type="match status" value="1"/>
</dbReference>
<evidence type="ECO:0000313" key="9">
    <source>
        <dbReference type="Proteomes" id="UP000051804"/>
    </source>
</evidence>
<organism evidence="8 9">
    <name type="scientific">Lacticaseibacillus nasuensis JCM 17158</name>
    <dbReference type="NCBI Taxonomy" id="1291734"/>
    <lineage>
        <taxon>Bacteria</taxon>
        <taxon>Bacillati</taxon>
        <taxon>Bacillota</taxon>
        <taxon>Bacilli</taxon>
        <taxon>Lactobacillales</taxon>
        <taxon>Lactobacillaceae</taxon>
        <taxon>Lacticaseibacillus</taxon>
    </lineage>
</organism>
<reference evidence="8 9" key="1">
    <citation type="journal article" date="2015" name="Genome Announc.">
        <title>Expanding the biotechnology potential of lactobacilli through comparative genomics of 213 strains and associated genera.</title>
        <authorList>
            <person name="Sun Z."/>
            <person name="Harris H.M."/>
            <person name="McCann A."/>
            <person name="Guo C."/>
            <person name="Argimon S."/>
            <person name="Zhang W."/>
            <person name="Yang X."/>
            <person name="Jeffery I.B."/>
            <person name="Cooney J.C."/>
            <person name="Kagawa T.F."/>
            <person name="Liu W."/>
            <person name="Song Y."/>
            <person name="Salvetti E."/>
            <person name="Wrobel A."/>
            <person name="Rasinkangas P."/>
            <person name="Parkhill J."/>
            <person name="Rea M.C."/>
            <person name="O'Sullivan O."/>
            <person name="Ritari J."/>
            <person name="Douillard F.P."/>
            <person name="Paul Ross R."/>
            <person name="Yang R."/>
            <person name="Briner A.E."/>
            <person name="Felis G.E."/>
            <person name="de Vos W.M."/>
            <person name="Barrangou R."/>
            <person name="Klaenhammer T.R."/>
            <person name="Caufield P.W."/>
            <person name="Cui Y."/>
            <person name="Zhang H."/>
            <person name="O'Toole P.W."/>
        </authorList>
    </citation>
    <scope>NUCLEOTIDE SEQUENCE [LARGE SCALE GENOMIC DNA]</scope>
    <source>
        <strain evidence="8 9">JCM 17158</strain>
    </source>
</reference>
<dbReference type="InterPro" id="IPR029056">
    <property type="entry name" value="Ribokinase-like"/>
</dbReference>
<dbReference type="GO" id="GO:0005524">
    <property type="term" value="F:ATP binding"/>
    <property type="evidence" value="ECO:0007669"/>
    <property type="project" value="UniProtKB-KW"/>
</dbReference>
<comment type="subunit">
    <text evidence="6">Homotetramer.</text>
</comment>
<evidence type="ECO:0000256" key="1">
    <source>
        <dbReference type="ARBA" id="ARBA00022741"/>
    </source>
</evidence>
<feature type="binding site" evidence="6">
    <location>
        <begin position="186"/>
        <end position="190"/>
    </location>
    <ligand>
        <name>AMP</name>
        <dbReference type="ChEBI" id="CHEBI:456215"/>
    </ligand>
</feature>
<evidence type="ECO:0000256" key="2">
    <source>
        <dbReference type="ARBA" id="ARBA00022840"/>
    </source>
</evidence>
<dbReference type="PROSITE" id="PS01050">
    <property type="entry name" value="YJEF_C_2"/>
    <property type="match status" value="1"/>
</dbReference>
<dbReference type="STRING" id="1291734.FD02_GL001633"/>
<comment type="function">
    <text evidence="6">Catalyzes the dehydration of the S-form of NAD(P)HX at the expense of ADP, which is converted to AMP. Together with NAD(P)HX epimerase, which catalyzes the epimerization of the S- and R-forms, the enzyme allows the repair of both epimers of NAD(P)HX, a damaged form of NAD(P)H that is a result of enzymatic or heat-dependent hydration.</text>
</comment>
<dbReference type="HAMAP" id="MF_01965">
    <property type="entry name" value="NADHX_dehydratase"/>
    <property type="match status" value="1"/>
</dbReference>
<keyword evidence="8" id="KW-0808">Transferase</keyword>
<dbReference type="GO" id="GO:0052856">
    <property type="term" value="F:NAD(P)HX epimerase activity"/>
    <property type="evidence" value="ECO:0007669"/>
    <property type="project" value="TreeGrafter"/>
</dbReference>
<accession>A0A0R1JVY3</accession>
<dbReference type="SUPFAM" id="SSF53613">
    <property type="entry name" value="Ribokinase-like"/>
    <property type="match status" value="1"/>
</dbReference>
<feature type="binding site" evidence="6">
    <location>
        <position position="101"/>
    </location>
    <ligand>
        <name>(6S)-NADPHX</name>
        <dbReference type="ChEBI" id="CHEBI:64076"/>
    </ligand>
</feature>
<dbReference type="EMBL" id="AZDJ01000022">
    <property type="protein sequence ID" value="KRK72660.1"/>
    <property type="molecule type" value="Genomic_DNA"/>
</dbReference>
<dbReference type="Gene3D" id="3.40.1190.20">
    <property type="match status" value="1"/>
</dbReference>
<evidence type="ECO:0000313" key="8">
    <source>
        <dbReference type="EMBL" id="KRK72660.1"/>
    </source>
</evidence>
<dbReference type="Proteomes" id="UP000051804">
    <property type="component" value="Unassembled WGS sequence"/>
</dbReference>
<comment type="similarity">
    <text evidence="6">Belongs to the NnrD/CARKD family.</text>
</comment>
<dbReference type="InterPro" id="IPR000631">
    <property type="entry name" value="CARKD"/>
</dbReference>
<comment type="caution">
    <text evidence="8">The sequence shown here is derived from an EMBL/GenBank/DDBJ whole genome shotgun (WGS) entry which is preliminary data.</text>
</comment>
<dbReference type="CDD" id="cd01171">
    <property type="entry name" value="YXKO-related"/>
    <property type="match status" value="1"/>
</dbReference>
<dbReference type="PATRIC" id="fig|1291734.4.peg.1680"/>
<dbReference type="PROSITE" id="PS51383">
    <property type="entry name" value="YJEF_C_3"/>
    <property type="match status" value="1"/>
</dbReference>
<feature type="binding site" evidence="6">
    <location>
        <position position="40"/>
    </location>
    <ligand>
        <name>(6S)-NADPHX</name>
        <dbReference type="ChEBI" id="CHEBI:64076"/>
    </ligand>
</feature>
<feature type="domain" description="YjeF C-terminal" evidence="7">
    <location>
        <begin position="5"/>
        <end position="272"/>
    </location>
</feature>
<dbReference type="AlphaFoldDB" id="A0A0R1JVY3"/>
<protein>
    <recommendedName>
        <fullName evidence="6">ADP-dependent (S)-NAD(P)H-hydrate dehydratase</fullName>
        <ecNumber evidence="6">4.2.1.136</ecNumber>
    </recommendedName>
    <alternativeName>
        <fullName evidence="6">ADP-dependent NAD(P)HX dehydratase</fullName>
    </alternativeName>
</protein>
<dbReference type="PANTHER" id="PTHR12592:SF0">
    <property type="entry name" value="ATP-DEPENDENT (S)-NAD(P)H-HYDRATE DEHYDRATASE"/>
    <property type="match status" value="1"/>
</dbReference>
<dbReference type="RefSeq" id="WP_056951143.1">
    <property type="nucleotide sequence ID" value="NZ_AZDJ01000022.1"/>
</dbReference>
<keyword evidence="5 6" id="KW-0456">Lyase</keyword>
<dbReference type="NCBIfam" id="TIGR00196">
    <property type="entry name" value="yjeF_cterm"/>
    <property type="match status" value="1"/>
</dbReference>
<dbReference type="PROSITE" id="PS01049">
    <property type="entry name" value="YJEF_C_1"/>
    <property type="match status" value="1"/>
</dbReference>